<dbReference type="EMBL" id="GGEC01059979">
    <property type="protein sequence ID" value="MBX40463.1"/>
    <property type="molecule type" value="Transcribed_RNA"/>
</dbReference>
<sequence length="19" mass="2185">MRRQFLIQSPSRVGLPLSV</sequence>
<organism evidence="1">
    <name type="scientific">Rhizophora mucronata</name>
    <name type="common">Asiatic mangrove</name>
    <dbReference type="NCBI Taxonomy" id="61149"/>
    <lineage>
        <taxon>Eukaryota</taxon>
        <taxon>Viridiplantae</taxon>
        <taxon>Streptophyta</taxon>
        <taxon>Embryophyta</taxon>
        <taxon>Tracheophyta</taxon>
        <taxon>Spermatophyta</taxon>
        <taxon>Magnoliopsida</taxon>
        <taxon>eudicotyledons</taxon>
        <taxon>Gunneridae</taxon>
        <taxon>Pentapetalae</taxon>
        <taxon>rosids</taxon>
        <taxon>fabids</taxon>
        <taxon>Malpighiales</taxon>
        <taxon>Rhizophoraceae</taxon>
        <taxon>Rhizophora</taxon>
    </lineage>
</organism>
<proteinExistence type="predicted"/>
<reference evidence="1" key="1">
    <citation type="submission" date="2018-02" db="EMBL/GenBank/DDBJ databases">
        <title>Rhizophora mucronata_Transcriptome.</title>
        <authorList>
            <person name="Meera S.P."/>
            <person name="Sreeshan A."/>
            <person name="Augustine A."/>
        </authorList>
    </citation>
    <scope>NUCLEOTIDE SEQUENCE</scope>
    <source>
        <tissue evidence="1">Leaf</tissue>
    </source>
</reference>
<accession>A0A2P2NDA0</accession>
<dbReference type="AlphaFoldDB" id="A0A2P2NDA0"/>
<evidence type="ECO:0000313" key="1">
    <source>
        <dbReference type="EMBL" id="MBX40463.1"/>
    </source>
</evidence>
<protein>
    <submittedName>
        <fullName evidence="1">Uncharacterized protein</fullName>
    </submittedName>
</protein>
<name>A0A2P2NDA0_RHIMU</name>